<gene>
    <name evidence="2" type="ORF">M0R45_016113</name>
</gene>
<accession>A0AAW1XRJ6</accession>
<dbReference type="Proteomes" id="UP001457282">
    <property type="component" value="Unassembled WGS sequence"/>
</dbReference>
<feature type="region of interest" description="Disordered" evidence="1">
    <location>
        <begin position="70"/>
        <end position="102"/>
    </location>
</feature>
<protein>
    <submittedName>
        <fullName evidence="2">Uncharacterized protein</fullName>
    </submittedName>
</protein>
<proteinExistence type="predicted"/>
<organism evidence="2 3">
    <name type="scientific">Rubus argutus</name>
    <name type="common">Southern blackberry</name>
    <dbReference type="NCBI Taxonomy" id="59490"/>
    <lineage>
        <taxon>Eukaryota</taxon>
        <taxon>Viridiplantae</taxon>
        <taxon>Streptophyta</taxon>
        <taxon>Embryophyta</taxon>
        <taxon>Tracheophyta</taxon>
        <taxon>Spermatophyta</taxon>
        <taxon>Magnoliopsida</taxon>
        <taxon>eudicotyledons</taxon>
        <taxon>Gunneridae</taxon>
        <taxon>Pentapetalae</taxon>
        <taxon>rosids</taxon>
        <taxon>fabids</taxon>
        <taxon>Rosales</taxon>
        <taxon>Rosaceae</taxon>
        <taxon>Rosoideae</taxon>
        <taxon>Rosoideae incertae sedis</taxon>
        <taxon>Rubus</taxon>
    </lineage>
</organism>
<reference evidence="2 3" key="1">
    <citation type="journal article" date="2023" name="G3 (Bethesda)">
        <title>A chromosome-length genome assembly and annotation of blackberry (Rubus argutus, cv. 'Hillquist').</title>
        <authorList>
            <person name="Bruna T."/>
            <person name="Aryal R."/>
            <person name="Dudchenko O."/>
            <person name="Sargent D.J."/>
            <person name="Mead D."/>
            <person name="Buti M."/>
            <person name="Cavallini A."/>
            <person name="Hytonen T."/>
            <person name="Andres J."/>
            <person name="Pham M."/>
            <person name="Weisz D."/>
            <person name="Mascagni F."/>
            <person name="Usai G."/>
            <person name="Natali L."/>
            <person name="Bassil N."/>
            <person name="Fernandez G.E."/>
            <person name="Lomsadze A."/>
            <person name="Armour M."/>
            <person name="Olukolu B."/>
            <person name="Poorten T."/>
            <person name="Britton C."/>
            <person name="Davik J."/>
            <person name="Ashrafi H."/>
            <person name="Aiden E.L."/>
            <person name="Borodovsky M."/>
            <person name="Worthington M."/>
        </authorList>
    </citation>
    <scope>NUCLEOTIDE SEQUENCE [LARGE SCALE GENOMIC DNA]</scope>
    <source>
        <strain evidence="2">PI 553951</strain>
    </source>
</reference>
<evidence type="ECO:0000313" key="3">
    <source>
        <dbReference type="Proteomes" id="UP001457282"/>
    </source>
</evidence>
<dbReference type="EMBL" id="JBEDUW010000003">
    <property type="protein sequence ID" value="KAK9939417.1"/>
    <property type="molecule type" value="Genomic_DNA"/>
</dbReference>
<evidence type="ECO:0000313" key="2">
    <source>
        <dbReference type="EMBL" id="KAK9939417.1"/>
    </source>
</evidence>
<evidence type="ECO:0000256" key="1">
    <source>
        <dbReference type="SAM" id="MobiDB-lite"/>
    </source>
</evidence>
<keyword evidence="3" id="KW-1185">Reference proteome</keyword>
<dbReference type="AlphaFoldDB" id="A0AAW1XRJ6"/>
<feature type="compositionally biased region" description="Low complexity" evidence="1">
    <location>
        <begin position="72"/>
        <end position="96"/>
    </location>
</feature>
<name>A0AAW1XRJ6_RUBAR</name>
<comment type="caution">
    <text evidence="2">The sequence shown here is derived from an EMBL/GenBank/DDBJ whole genome shotgun (WGS) entry which is preliminary data.</text>
</comment>
<sequence length="102" mass="10897">MPYCTVSSPLIQARPQDGHLVPSTTNTCPVHDVTTCSPLPRTEPRHTRSHCFSAAASNDAVVFRTSACPEALPSTSPHQSSHPLPSSISPHHFSLSDQSLSP</sequence>